<keyword evidence="4" id="KW-0547">Nucleotide-binding</keyword>
<dbReference type="EMBL" id="WJQT01000017">
    <property type="protein sequence ID" value="MRJ47996.1"/>
    <property type="molecule type" value="Genomic_DNA"/>
</dbReference>
<dbReference type="Gene3D" id="1.20.1560.10">
    <property type="entry name" value="ABC transporter type 1, transmembrane domain"/>
    <property type="match status" value="1"/>
</dbReference>
<feature type="domain" description="ABC transmembrane type-1" evidence="10">
    <location>
        <begin position="19"/>
        <end position="311"/>
    </location>
</feature>
<keyword evidence="2" id="KW-0813">Transport</keyword>
<protein>
    <submittedName>
        <fullName evidence="11">ATP-binding cassette domain-containing protein</fullName>
    </submittedName>
</protein>
<dbReference type="SUPFAM" id="SSF52540">
    <property type="entry name" value="P-loop containing nucleoside triphosphate hydrolases"/>
    <property type="match status" value="1"/>
</dbReference>
<dbReference type="CDD" id="cd18544">
    <property type="entry name" value="ABC_6TM_TmrA_like"/>
    <property type="match status" value="1"/>
</dbReference>
<evidence type="ECO:0000256" key="2">
    <source>
        <dbReference type="ARBA" id="ARBA00022448"/>
    </source>
</evidence>
<dbReference type="FunFam" id="3.40.50.300:FF:000287">
    <property type="entry name" value="Multidrug ABC transporter ATP-binding protein"/>
    <property type="match status" value="1"/>
</dbReference>
<dbReference type="GO" id="GO:0005524">
    <property type="term" value="F:ATP binding"/>
    <property type="evidence" value="ECO:0007669"/>
    <property type="project" value="UniProtKB-KW"/>
</dbReference>
<evidence type="ECO:0000256" key="5">
    <source>
        <dbReference type="ARBA" id="ARBA00022840"/>
    </source>
</evidence>
<dbReference type="InterPro" id="IPR003439">
    <property type="entry name" value="ABC_transporter-like_ATP-bd"/>
</dbReference>
<keyword evidence="6 8" id="KW-1133">Transmembrane helix</keyword>
<dbReference type="Gene3D" id="3.40.50.300">
    <property type="entry name" value="P-loop containing nucleotide triphosphate hydrolases"/>
    <property type="match status" value="1"/>
</dbReference>
<dbReference type="SUPFAM" id="SSF90123">
    <property type="entry name" value="ABC transporter transmembrane region"/>
    <property type="match status" value="1"/>
</dbReference>
<dbReference type="RefSeq" id="WP_153833056.1">
    <property type="nucleotide sequence ID" value="NZ_WJQT01000017.1"/>
</dbReference>
<feature type="transmembrane region" description="Helical" evidence="8">
    <location>
        <begin position="144"/>
        <end position="161"/>
    </location>
</feature>
<dbReference type="AlphaFoldDB" id="A0A844CA33"/>
<dbReference type="InterPro" id="IPR036640">
    <property type="entry name" value="ABC1_TM_sf"/>
</dbReference>
<feature type="transmembrane region" description="Helical" evidence="8">
    <location>
        <begin position="167"/>
        <end position="184"/>
    </location>
</feature>
<dbReference type="Proteomes" id="UP000440066">
    <property type="component" value="Unassembled WGS sequence"/>
</dbReference>
<dbReference type="InterPro" id="IPR003593">
    <property type="entry name" value="AAA+_ATPase"/>
</dbReference>
<name>A0A844CA33_9LACT</name>
<dbReference type="GO" id="GO:0016887">
    <property type="term" value="F:ATP hydrolysis activity"/>
    <property type="evidence" value="ECO:0007669"/>
    <property type="project" value="InterPro"/>
</dbReference>
<dbReference type="PANTHER" id="PTHR43394:SF1">
    <property type="entry name" value="ATP-BINDING CASSETTE SUB-FAMILY B MEMBER 10, MITOCHONDRIAL"/>
    <property type="match status" value="1"/>
</dbReference>
<comment type="subcellular location">
    <subcellularLocation>
        <location evidence="1">Cell membrane</location>
        <topology evidence="1">Multi-pass membrane protein</topology>
    </subcellularLocation>
</comment>
<evidence type="ECO:0000256" key="3">
    <source>
        <dbReference type="ARBA" id="ARBA00022692"/>
    </source>
</evidence>
<feature type="transmembrane region" description="Helical" evidence="8">
    <location>
        <begin position="58"/>
        <end position="89"/>
    </location>
</feature>
<dbReference type="Pfam" id="PF00664">
    <property type="entry name" value="ABC_membrane"/>
    <property type="match status" value="1"/>
</dbReference>
<feature type="domain" description="ABC transporter" evidence="9">
    <location>
        <begin position="342"/>
        <end position="576"/>
    </location>
</feature>
<accession>A0A844CA33</accession>
<dbReference type="InterPro" id="IPR039421">
    <property type="entry name" value="Type_1_exporter"/>
</dbReference>
<gene>
    <name evidence="11" type="ORF">GF867_10510</name>
</gene>
<reference evidence="11 12" key="1">
    <citation type="submission" date="2019-11" db="EMBL/GenBank/DDBJ databases">
        <title>Characterisation of Fundicoccus ignavus gen. nov. sp. nov., a novel genus of the family Aerococcaceae from bulk tank milk.</title>
        <authorList>
            <person name="Siebert A."/>
            <person name="Huptas C."/>
            <person name="Wenning M."/>
            <person name="Scherer S."/>
            <person name="Doll E.V."/>
        </authorList>
    </citation>
    <scope>NUCLEOTIDE SEQUENCE [LARGE SCALE GENOMIC DNA]</scope>
    <source>
        <strain evidence="11 12">DSM 109652</strain>
    </source>
</reference>
<keyword evidence="5 11" id="KW-0067">ATP-binding</keyword>
<dbReference type="PANTHER" id="PTHR43394">
    <property type="entry name" value="ATP-DEPENDENT PERMEASE MDL1, MITOCHONDRIAL"/>
    <property type="match status" value="1"/>
</dbReference>
<comment type="caution">
    <text evidence="11">The sequence shown here is derived from an EMBL/GenBank/DDBJ whole genome shotgun (WGS) entry which is preliminary data.</text>
</comment>
<dbReference type="InterPro" id="IPR027417">
    <property type="entry name" value="P-loop_NTPase"/>
</dbReference>
<keyword evidence="3 8" id="KW-0812">Transmembrane</keyword>
<evidence type="ECO:0000313" key="12">
    <source>
        <dbReference type="Proteomes" id="UP000440066"/>
    </source>
</evidence>
<dbReference type="GO" id="GO:0015421">
    <property type="term" value="F:ABC-type oligopeptide transporter activity"/>
    <property type="evidence" value="ECO:0007669"/>
    <property type="project" value="TreeGrafter"/>
</dbReference>
<evidence type="ECO:0000313" key="11">
    <source>
        <dbReference type="EMBL" id="MRJ47996.1"/>
    </source>
</evidence>
<dbReference type="PROSITE" id="PS50929">
    <property type="entry name" value="ABC_TM1F"/>
    <property type="match status" value="1"/>
</dbReference>
<dbReference type="SMART" id="SM00382">
    <property type="entry name" value="AAA"/>
    <property type="match status" value="1"/>
</dbReference>
<evidence type="ECO:0000256" key="1">
    <source>
        <dbReference type="ARBA" id="ARBA00004651"/>
    </source>
</evidence>
<sequence length="583" mass="65897">MKTFNRLLSYVKYRKFSYLIGILLLLISAALTIYAPIIGSRLINYVSLQTQEAEVIELNILVTFFVQYLGLIILSAVIGYGSFLILAFASNDISRIIRNEVHEHMQNLPISYFDDKPAAKISARIVNDTEVLRENFYQNFSTQVLLQVVQVVGTYVALILVSRPVGLTMLIMLPIFVLWQLGYMKMIQPLNHRWRESVSEMNSQTAEIVQGASIVQIFQRQESMADDFEKTNQEWLDSRRKTNYIDSTLTWNLSGFLKNTVTLLVMVYLGTLFTEGILGYSMGVLFILIDYVNRIFDPITMIVRLMTMFQQALVAGHRVFEMMDTPIEEDSERELIVKAGQVSFNKVNFGYKTGQTVLKDINFSVAQGETVGLVGHTGSGKSSIINLLFRFYDPQSGQILLDGQNIREFNRESVRDEMGIVLQEPYLFTGTIASNISMNDASITEEMIQDAINKVGARPMIDKLELGIHTPVVEKGQSLSSGERQLISFARTLASNPKILILDEATSHIDTETEEVIQHAMNVVKEGRTTFIIAHRLSTIQNADQIILLDQGMIKEHGNHQELLNLEGQYAEMFHMQAKAATV</sequence>
<organism evidence="11 12">
    <name type="scientific">Fundicoccus ignavus</name>
    <dbReference type="NCBI Taxonomy" id="2664442"/>
    <lineage>
        <taxon>Bacteria</taxon>
        <taxon>Bacillati</taxon>
        <taxon>Bacillota</taxon>
        <taxon>Bacilli</taxon>
        <taxon>Lactobacillales</taxon>
        <taxon>Aerococcaceae</taxon>
        <taxon>Fundicoccus</taxon>
    </lineage>
</organism>
<dbReference type="PROSITE" id="PS00211">
    <property type="entry name" value="ABC_TRANSPORTER_1"/>
    <property type="match status" value="1"/>
</dbReference>
<dbReference type="InterPro" id="IPR011527">
    <property type="entry name" value="ABC1_TM_dom"/>
</dbReference>
<evidence type="ECO:0000259" key="9">
    <source>
        <dbReference type="PROSITE" id="PS50893"/>
    </source>
</evidence>
<feature type="transmembrane region" description="Helical" evidence="8">
    <location>
        <begin position="16"/>
        <end position="38"/>
    </location>
</feature>
<dbReference type="InterPro" id="IPR017871">
    <property type="entry name" value="ABC_transporter-like_CS"/>
</dbReference>
<evidence type="ECO:0000256" key="8">
    <source>
        <dbReference type="SAM" id="Phobius"/>
    </source>
</evidence>
<dbReference type="CDD" id="cd03254">
    <property type="entry name" value="ABCC_Glucan_exporter_like"/>
    <property type="match status" value="1"/>
</dbReference>
<dbReference type="GO" id="GO:0005886">
    <property type="term" value="C:plasma membrane"/>
    <property type="evidence" value="ECO:0007669"/>
    <property type="project" value="UniProtKB-SubCell"/>
</dbReference>
<evidence type="ECO:0000256" key="6">
    <source>
        <dbReference type="ARBA" id="ARBA00022989"/>
    </source>
</evidence>
<dbReference type="PROSITE" id="PS50893">
    <property type="entry name" value="ABC_TRANSPORTER_2"/>
    <property type="match status" value="1"/>
</dbReference>
<feature type="transmembrane region" description="Helical" evidence="8">
    <location>
        <begin position="277"/>
        <end position="296"/>
    </location>
</feature>
<evidence type="ECO:0000256" key="7">
    <source>
        <dbReference type="ARBA" id="ARBA00023136"/>
    </source>
</evidence>
<dbReference type="Pfam" id="PF00005">
    <property type="entry name" value="ABC_tran"/>
    <property type="match status" value="1"/>
</dbReference>
<keyword evidence="7 8" id="KW-0472">Membrane</keyword>
<evidence type="ECO:0000256" key="4">
    <source>
        <dbReference type="ARBA" id="ARBA00022741"/>
    </source>
</evidence>
<evidence type="ECO:0000259" key="10">
    <source>
        <dbReference type="PROSITE" id="PS50929"/>
    </source>
</evidence>
<proteinExistence type="predicted"/>